<evidence type="ECO:0000256" key="1">
    <source>
        <dbReference type="SAM" id="Coils"/>
    </source>
</evidence>
<feature type="compositionally biased region" description="Basic and acidic residues" evidence="2">
    <location>
        <begin position="142"/>
        <end position="162"/>
    </location>
</feature>
<dbReference type="AlphaFoldDB" id="A0A6L2MNE4"/>
<name>A0A6L2MNE4_TANCI</name>
<accession>A0A6L2MNE4</accession>
<feature type="region of interest" description="Disordered" evidence="2">
    <location>
        <begin position="1"/>
        <end position="119"/>
    </location>
</feature>
<feature type="region of interest" description="Disordered" evidence="2">
    <location>
        <begin position="814"/>
        <end position="860"/>
    </location>
</feature>
<protein>
    <submittedName>
        <fullName evidence="3">Uncharacterized protein</fullName>
    </submittedName>
</protein>
<organism evidence="3">
    <name type="scientific">Tanacetum cinerariifolium</name>
    <name type="common">Dalmatian daisy</name>
    <name type="synonym">Chrysanthemum cinerariifolium</name>
    <dbReference type="NCBI Taxonomy" id="118510"/>
    <lineage>
        <taxon>Eukaryota</taxon>
        <taxon>Viridiplantae</taxon>
        <taxon>Streptophyta</taxon>
        <taxon>Embryophyta</taxon>
        <taxon>Tracheophyta</taxon>
        <taxon>Spermatophyta</taxon>
        <taxon>Magnoliopsida</taxon>
        <taxon>eudicotyledons</taxon>
        <taxon>Gunneridae</taxon>
        <taxon>Pentapetalae</taxon>
        <taxon>asterids</taxon>
        <taxon>campanulids</taxon>
        <taxon>Asterales</taxon>
        <taxon>Asteraceae</taxon>
        <taxon>Asteroideae</taxon>
        <taxon>Anthemideae</taxon>
        <taxon>Anthemidinae</taxon>
        <taxon>Tanacetum</taxon>
    </lineage>
</organism>
<keyword evidence="1" id="KW-0175">Coiled coil</keyword>
<sequence length="928" mass="104810">MEQPDSPKAAKESPIQTPPVPHDEDEREPMFIQPHDPDYVPRPMYPDYIPLEDDHVLLDEEKPLTPVVSPTAESPEYVAESNPEEDPEEYEDDETEDGSVEYPMDGGDDGDKTGLGYVGQMNKSDLNDIHMNDSEVLNNVFDSHESDGDDNKVNDRFKKGEGYHAVSPPYTGNYMPPRPDVSFVGLDNSVFKSKVSETVTSVPKIETNASKTSKGSFEKPKTVRSSAHIIQDWEPDSEDENVFKPKEVKKTVKPSLEKIEFVNARNTTVENENKVEKPRKFTAVLTKSRQVPVNAAKQSSHRAATSVSAARRVNTATSRPNENNALPTTYSYSKAHSPVKRPFNQKSAAKTNNFNEKVNTAKVNNVPSAGPKAVVSAVEGNGNNAVKSSAGWIWIPKGNLIDHVSKDSGSYTLKRFNYVDPQGRFKSKHTESEGFEQIIDFLNAIYVKYALTINLTVYTSCIEQFWATAKVKNVNGEAHIQALVDKRKVIITEASIRRDLSTVASAIICLAINKKFKISKYIFDNMVKHLDGGVKFLMYPRFVQVFLDNQVEGMDRHTEIFVISSHTKKVFANMKREGKDFSGSVASLFRSMMKKQKSRRKQRKEIEVPSPSSEIPNEEGVPINSNDPLPSEDMFRVNDLDGDEVIVEVIANENTLIEIQAAKPKVITTAATTVSAAGTRTKEKEIVKKDQIMIDEEVAKNLEAHMQAELEEKERLARLKEKEETNIDFIESWDNTQAMMDTDCELAARLQEEERGKLSIEEKSRLFVELMNRRKKYFARLRAKKIRKIQMLFNNTMKWIEAFVPMDTKLVKDSEKSAEGSDKAVEDSKKSEEASSKRARSNLEQGDAKRQRSTKKGGKAISRLSEQMVEDNIWKYQQGTAKVLNWKLFDSCGVYCVTTKNMVDYEVEMAYDLLRLIGRQINEGYVHE</sequence>
<dbReference type="EMBL" id="BKCJ010006855">
    <property type="protein sequence ID" value="GEU74272.1"/>
    <property type="molecule type" value="Genomic_DNA"/>
</dbReference>
<proteinExistence type="predicted"/>
<feature type="compositionally biased region" description="Acidic residues" evidence="2">
    <location>
        <begin position="82"/>
        <end position="99"/>
    </location>
</feature>
<feature type="region of interest" description="Disordered" evidence="2">
    <location>
        <begin position="140"/>
        <end position="176"/>
    </location>
</feature>
<feature type="compositionally biased region" description="Low complexity" evidence="2">
    <location>
        <begin position="301"/>
        <end position="311"/>
    </location>
</feature>
<gene>
    <name evidence="3" type="ORF">Tci_046250</name>
</gene>
<reference evidence="3" key="1">
    <citation type="journal article" date="2019" name="Sci. Rep.">
        <title>Draft genome of Tanacetum cinerariifolium, the natural source of mosquito coil.</title>
        <authorList>
            <person name="Yamashiro T."/>
            <person name="Shiraishi A."/>
            <person name="Satake H."/>
            <person name="Nakayama K."/>
        </authorList>
    </citation>
    <scope>NUCLEOTIDE SEQUENCE</scope>
</reference>
<comment type="caution">
    <text evidence="3">The sequence shown here is derived from an EMBL/GenBank/DDBJ whole genome shotgun (WGS) entry which is preliminary data.</text>
</comment>
<feature type="compositionally biased region" description="Basic and acidic residues" evidence="2">
    <location>
        <begin position="814"/>
        <end position="836"/>
    </location>
</feature>
<feature type="region of interest" description="Disordered" evidence="2">
    <location>
        <begin position="292"/>
        <end position="311"/>
    </location>
</feature>
<feature type="coiled-coil region" evidence="1">
    <location>
        <begin position="699"/>
        <end position="726"/>
    </location>
</feature>
<feature type="compositionally biased region" description="Basic and acidic residues" evidence="2">
    <location>
        <begin position="52"/>
        <end position="63"/>
    </location>
</feature>
<evidence type="ECO:0000313" key="3">
    <source>
        <dbReference type="EMBL" id="GEU74272.1"/>
    </source>
</evidence>
<feature type="region of interest" description="Disordered" evidence="2">
    <location>
        <begin position="596"/>
        <end position="631"/>
    </location>
</feature>
<evidence type="ECO:0000256" key="2">
    <source>
        <dbReference type="SAM" id="MobiDB-lite"/>
    </source>
</evidence>
<feature type="compositionally biased region" description="Polar residues" evidence="2">
    <location>
        <begin position="318"/>
        <end position="334"/>
    </location>
</feature>
<feature type="region of interest" description="Disordered" evidence="2">
    <location>
        <begin position="318"/>
        <end position="340"/>
    </location>
</feature>